<feature type="region of interest" description="Disordered" evidence="1">
    <location>
        <begin position="1"/>
        <end position="33"/>
    </location>
</feature>
<protein>
    <submittedName>
        <fullName evidence="3">Uncharacterized protein</fullName>
    </submittedName>
</protein>
<sequence length="157" mass="15553">EGRLPSFGGPGGPGEGPPPPPPPPPPPQHPPTLPTAPALPWLVASPAAAVALVVVLVFGPAVTVLVVLFLGAHDHPALARAGLEVPPVRGPATSEPSPANFSSSAASEPPPAPRARSSPSSAAKGGGGAAARGKLDDETRQRLRLLGPALPHGSQEE</sequence>
<dbReference type="Proteomes" id="UP001221411">
    <property type="component" value="Unassembled WGS sequence"/>
</dbReference>
<feature type="non-terminal residue" evidence="3">
    <location>
        <position position="1"/>
    </location>
</feature>
<accession>A0ABT5F7H5</accession>
<dbReference type="EMBL" id="JAQNDO010000002">
    <property type="protein sequence ID" value="MDC0750045.1"/>
    <property type="molecule type" value="Genomic_DNA"/>
</dbReference>
<gene>
    <name evidence="3" type="ORF">POL67_52455</name>
</gene>
<feature type="compositionally biased region" description="Low complexity" evidence="1">
    <location>
        <begin position="114"/>
        <end position="123"/>
    </location>
</feature>
<evidence type="ECO:0000313" key="4">
    <source>
        <dbReference type="Proteomes" id="UP001221411"/>
    </source>
</evidence>
<organism evidence="3 4">
    <name type="scientific">Polyangium mundeleinium</name>
    <dbReference type="NCBI Taxonomy" id="2995306"/>
    <lineage>
        <taxon>Bacteria</taxon>
        <taxon>Pseudomonadati</taxon>
        <taxon>Myxococcota</taxon>
        <taxon>Polyangia</taxon>
        <taxon>Polyangiales</taxon>
        <taxon>Polyangiaceae</taxon>
        <taxon>Polyangium</taxon>
    </lineage>
</organism>
<keyword evidence="2" id="KW-0472">Membrane</keyword>
<feature type="transmembrane region" description="Helical" evidence="2">
    <location>
        <begin position="47"/>
        <end position="70"/>
    </location>
</feature>
<feature type="region of interest" description="Disordered" evidence="1">
    <location>
        <begin position="85"/>
        <end position="157"/>
    </location>
</feature>
<evidence type="ECO:0000256" key="2">
    <source>
        <dbReference type="SAM" id="Phobius"/>
    </source>
</evidence>
<keyword evidence="4" id="KW-1185">Reference proteome</keyword>
<reference evidence="3 4" key="1">
    <citation type="submission" date="2022-11" db="EMBL/GenBank/DDBJ databases">
        <title>Minimal conservation of predation-associated metabolite biosynthetic gene clusters underscores biosynthetic potential of Myxococcota including descriptions for ten novel species: Archangium lansinium sp. nov., Myxococcus landrumus sp. nov., Nannocystis bai.</title>
        <authorList>
            <person name="Ahearne A."/>
            <person name="Stevens C."/>
            <person name="Dowd S."/>
        </authorList>
    </citation>
    <scope>NUCLEOTIDE SEQUENCE [LARGE SCALE GENOMIC DNA]</scope>
    <source>
        <strain evidence="3 4">RJM3</strain>
    </source>
</reference>
<keyword evidence="2" id="KW-1133">Transmembrane helix</keyword>
<comment type="caution">
    <text evidence="3">The sequence shown here is derived from an EMBL/GenBank/DDBJ whole genome shotgun (WGS) entry which is preliminary data.</text>
</comment>
<evidence type="ECO:0000256" key="1">
    <source>
        <dbReference type="SAM" id="MobiDB-lite"/>
    </source>
</evidence>
<feature type="compositionally biased region" description="Low complexity" evidence="1">
    <location>
        <begin position="94"/>
        <end position="107"/>
    </location>
</feature>
<feature type="compositionally biased region" description="Pro residues" evidence="1">
    <location>
        <begin position="15"/>
        <end position="33"/>
    </location>
</feature>
<keyword evidence="2" id="KW-0812">Transmembrane</keyword>
<proteinExistence type="predicted"/>
<evidence type="ECO:0000313" key="3">
    <source>
        <dbReference type="EMBL" id="MDC0750045.1"/>
    </source>
</evidence>
<name>A0ABT5F7H5_9BACT</name>